<dbReference type="Gene3D" id="1.20.1250.20">
    <property type="entry name" value="MFS general substrate transporter like domains"/>
    <property type="match status" value="1"/>
</dbReference>
<feature type="transmembrane region" description="Helical" evidence="2">
    <location>
        <begin position="429"/>
        <end position="447"/>
    </location>
</feature>
<feature type="transmembrane region" description="Helical" evidence="2">
    <location>
        <begin position="125"/>
        <end position="150"/>
    </location>
</feature>
<dbReference type="InterPro" id="IPR036259">
    <property type="entry name" value="MFS_trans_sf"/>
</dbReference>
<reference evidence="3" key="1">
    <citation type="submission" date="2022-12" db="EMBL/GenBank/DDBJ databases">
        <authorList>
            <person name="Deng Y."/>
            <person name="Zhang Y.-Q."/>
        </authorList>
    </citation>
    <scope>NUCLEOTIDE SEQUENCE</scope>
    <source>
        <strain evidence="3">CPCC 205372</strain>
    </source>
</reference>
<feature type="transmembrane region" description="Helical" evidence="2">
    <location>
        <begin position="48"/>
        <end position="72"/>
    </location>
</feature>
<feature type="transmembrane region" description="Helical" evidence="2">
    <location>
        <begin position="84"/>
        <end position="105"/>
    </location>
</feature>
<dbReference type="CDD" id="cd06174">
    <property type="entry name" value="MFS"/>
    <property type="match status" value="1"/>
</dbReference>
<feature type="transmembrane region" description="Helical" evidence="2">
    <location>
        <begin position="232"/>
        <end position="252"/>
    </location>
</feature>
<keyword evidence="2" id="KW-0812">Transmembrane</keyword>
<keyword evidence="2" id="KW-0472">Membrane</keyword>
<name>A0ABT4PQ52_9MYCO</name>
<feature type="transmembrane region" description="Helical" evidence="2">
    <location>
        <begin position="305"/>
        <end position="329"/>
    </location>
</feature>
<keyword evidence="1" id="KW-0620">Polyamine biosynthesis</keyword>
<feature type="transmembrane region" description="Helical" evidence="2">
    <location>
        <begin position="393"/>
        <end position="417"/>
    </location>
</feature>
<dbReference type="NCBIfam" id="NF037959">
    <property type="entry name" value="MFS_SpdSyn"/>
    <property type="match status" value="1"/>
</dbReference>
<evidence type="ECO:0000313" key="4">
    <source>
        <dbReference type="Proteomes" id="UP001142153"/>
    </source>
</evidence>
<protein>
    <submittedName>
        <fullName evidence="3">Fused MFS/spermidine synthase</fullName>
    </submittedName>
</protein>
<proteinExistence type="predicted"/>
<dbReference type="SUPFAM" id="SSF103473">
    <property type="entry name" value="MFS general substrate transporter"/>
    <property type="match status" value="1"/>
</dbReference>
<feature type="transmembrane region" description="Helical" evidence="2">
    <location>
        <begin position="191"/>
        <end position="211"/>
    </location>
</feature>
<feature type="transmembrane region" description="Helical" evidence="2">
    <location>
        <begin position="162"/>
        <end position="185"/>
    </location>
</feature>
<feature type="transmembrane region" description="Helical" evidence="2">
    <location>
        <begin position="335"/>
        <end position="355"/>
    </location>
</feature>
<feature type="transmembrane region" description="Helical" evidence="2">
    <location>
        <begin position="367"/>
        <end position="387"/>
    </location>
</feature>
<dbReference type="EMBL" id="JAPZPY010000002">
    <property type="protein sequence ID" value="MCZ8378683.1"/>
    <property type="molecule type" value="Genomic_DNA"/>
</dbReference>
<feature type="transmembrane region" description="Helical" evidence="2">
    <location>
        <begin position="20"/>
        <end position="42"/>
    </location>
</feature>
<dbReference type="RefSeq" id="WP_269893447.1">
    <property type="nucleotide sequence ID" value="NZ_JAPZPY010000002.1"/>
</dbReference>
<evidence type="ECO:0000256" key="1">
    <source>
        <dbReference type="ARBA" id="ARBA00023115"/>
    </source>
</evidence>
<keyword evidence="2" id="KW-1133">Transmembrane helix</keyword>
<dbReference type="PANTHER" id="PTHR43317:SF1">
    <property type="entry name" value="THERMOSPERMINE SYNTHASE ACAULIS5"/>
    <property type="match status" value="1"/>
</dbReference>
<dbReference type="Proteomes" id="UP001142153">
    <property type="component" value="Unassembled WGS sequence"/>
</dbReference>
<dbReference type="PANTHER" id="PTHR43317">
    <property type="entry name" value="THERMOSPERMINE SYNTHASE ACAULIS5"/>
    <property type="match status" value="1"/>
</dbReference>
<dbReference type="CDD" id="cd02440">
    <property type="entry name" value="AdoMet_MTases"/>
    <property type="match status" value="1"/>
</dbReference>
<comment type="caution">
    <text evidence="3">The sequence shown here is derived from an EMBL/GenBank/DDBJ whole genome shotgun (WGS) entry which is preliminary data.</text>
</comment>
<dbReference type="Gene3D" id="3.40.50.150">
    <property type="entry name" value="Vaccinia Virus protein VP39"/>
    <property type="match status" value="1"/>
</dbReference>
<evidence type="ECO:0000256" key="2">
    <source>
        <dbReference type="SAM" id="Phobius"/>
    </source>
</evidence>
<gene>
    <name evidence="3" type="ORF">O6P37_07420</name>
</gene>
<dbReference type="SUPFAM" id="SSF53335">
    <property type="entry name" value="S-adenosyl-L-methionine-dependent methyltransferases"/>
    <property type="match status" value="1"/>
</dbReference>
<keyword evidence="4" id="KW-1185">Reference proteome</keyword>
<dbReference type="Pfam" id="PF01564">
    <property type="entry name" value="Spermine_synth"/>
    <property type="match status" value="1"/>
</dbReference>
<evidence type="ECO:0000313" key="3">
    <source>
        <dbReference type="EMBL" id="MCZ8378683.1"/>
    </source>
</evidence>
<accession>A0ABT4PQ52</accession>
<dbReference type="InterPro" id="IPR029063">
    <property type="entry name" value="SAM-dependent_MTases_sf"/>
</dbReference>
<feature type="transmembrane region" description="Helical" evidence="2">
    <location>
        <begin position="264"/>
        <end position="285"/>
    </location>
</feature>
<organism evidence="3 4">
    <name type="scientific">Mycobacterium hippophais</name>
    <dbReference type="NCBI Taxonomy" id="3016340"/>
    <lineage>
        <taxon>Bacteria</taxon>
        <taxon>Bacillati</taxon>
        <taxon>Actinomycetota</taxon>
        <taxon>Actinomycetes</taxon>
        <taxon>Mycobacteriales</taxon>
        <taxon>Mycobacteriaceae</taxon>
        <taxon>Mycobacterium</taxon>
    </lineage>
</organism>
<sequence length="748" mass="79981">MAEQSVAASPADPSVAAPRANLAVICAIFFCSGVPALIYQLVWQRSLFTIYGINVESVTVVVTAFMLGLGLGSFAGGRLSRLGLPLLGVFGAVEIGIGVFGFFSLGLFHAVGELTLQMSAPLTALFTFLLVLIPTLLMGATLPLLTAHLVKHSGNVGRSVGLLYFVNTLGSAFACFIVAAFLMRLLGQQGAVTLACGINLAVGVGALIAQVRSPRADVAPGGRLTQFNTRGFWFALLLSALCGYIALSYEILWYRVYSFASGGVAQAFALLLGCYLLGIALGALVSRRFCREPAAGEQVASLSGFVLFANLASYLLVPAAALITSVLHWGASLPLVAVAAGLLGAIFPLICHIAIAPDARAGEGLSYLYLANIAGSALGSLITGFVLMDHWTLGGISLFLALLGIALSLVLLLAAGGRTRQKKVLTSRAAAIALTAVVIVFVQPSLFDGVYERLYFKDDYAGQRFAHLAENKSGVVSVTQDGEIQGGGVYDGDFSTDLVDDRNLIVRAYALSLLHEAPRDVLMIGLSSGSWAQVIANNPQVETLTVVEINPAYLNVMKNYPGEAGVLDNPKMNVVIDDGRRWLARNPDRKFDFIVQNTSFNWRAHATDLLSKEYLDLVRGHLKPGGVSFYNTTGSAEAQRTGALEYPNALRFINFMAVSESPIAVDRRRWERVLREYRIEGRPVFDLADTKHQARLDEVLALADSLSAGYGPAKKPGENMETREGILARTEGAPTITDDNMTTEWGFN</sequence>